<gene>
    <name evidence="4" type="ORF">GCM10010971_05230</name>
</gene>
<reference evidence="5" key="1">
    <citation type="journal article" date="2019" name="Int. J. Syst. Evol. Microbiol.">
        <title>The Global Catalogue of Microorganisms (GCM) 10K type strain sequencing project: providing services to taxonomists for standard genome sequencing and annotation.</title>
        <authorList>
            <consortium name="The Broad Institute Genomics Platform"/>
            <consortium name="The Broad Institute Genome Sequencing Center for Infectious Disease"/>
            <person name="Wu L."/>
            <person name="Ma J."/>
        </authorList>
    </citation>
    <scope>NUCLEOTIDE SEQUENCE [LARGE SCALE GENOMIC DNA]</scope>
    <source>
        <strain evidence="5">CGMCC 1.8860</strain>
    </source>
</reference>
<name>A0ABQ2PIA0_9NEIS</name>
<evidence type="ECO:0000313" key="4">
    <source>
        <dbReference type="EMBL" id="GGP24704.1"/>
    </source>
</evidence>
<protein>
    <submittedName>
        <fullName evidence="4">N-acetyltransferase</fullName>
    </submittedName>
</protein>
<dbReference type="InterPro" id="IPR050832">
    <property type="entry name" value="Bact_Acetyltransf"/>
</dbReference>
<comment type="caution">
    <text evidence="4">The sequence shown here is derived from an EMBL/GenBank/DDBJ whole genome shotgun (WGS) entry which is preliminary data.</text>
</comment>
<keyword evidence="1" id="KW-0808">Transferase</keyword>
<dbReference type="PROSITE" id="PS51186">
    <property type="entry name" value="GNAT"/>
    <property type="match status" value="1"/>
</dbReference>
<accession>A0ABQ2PIA0</accession>
<organism evidence="4 5">
    <name type="scientific">Silvimonas amylolytica</name>
    <dbReference type="NCBI Taxonomy" id="449663"/>
    <lineage>
        <taxon>Bacteria</taxon>
        <taxon>Pseudomonadati</taxon>
        <taxon>Pseudomonadota</taxon>
        <taxon>Betaproteobacteria</taxon>
        <taxon>Neisseriales</taxon>
        <taxon>Chitinibacteraceae</taxon>
        <taxon>Silvimonas</taxon>
    </lineage>
</organism>
<keyword evidence="2" id="KW-0012">Acyltransferase</keyword>
<dbReference type="Proteomes" id="UP000621859">
    <property type="component" value="Unassembled WGS sequence"/>
</dbReference>
<dbReference type="Pfam" id="PF00583">
    <property type="entry name" value="Acetyltransf_1"/>
    <property type="match status" value="1"/>
</dbReference>
<feature type="domain" description="N-acetyltransferase" evidence="3">
    <location>
        <begin position="31"/>
        <end position="197"/>
    </location>
</feature>
<evidence type="ECO:0000259" key="3">
    <source>
        <dbReference type="PROSITE" id="PS51186"/>
    </source>
</evidence>
<dbReference type="Gene3D" id="3.40.630.30">
    <property type="match status" value="1"/>
</dbReference>
<dbReference type="PANTHER" id="PTHR43877">
    <property type="entry name" value="AMINOALKYLPHOSPHONATE N-ACETYLTRANSFERASE-RELATED-RELATED"/>
    <property type="match status" value="1"/>
</dbReference>
<dbReference type="InterPro" id="IPR000182">
    <property type="entry name" value="GNAT_dom"/>
</dbReference>
<dbReference type="SUPFAM" id="SSF55729">
    <property type="entry name" value="Acyl-CoA N-acyltransferases (Nat)"/>
    <property type="match status" value="1"/>
</dbReference>
<evidence type="ECO:0000256" key="2">
    <source>
        <dbReference type="ARBA" id="ARBA00023315"/>
    </source>
</evidence>
<dbReference type="CDD" id="cd04301">
    <property type="entry name" value="NAT_SF"/>
    <property type="match status" value="1"/>
</dbReference>
<proteinExistence type="predicted"/>
<evidence type="ECO:0000313" key="5">
    <source>
        <dbReference type="Proteomes" id="UP000621859"/>
    </source>
</evidence>
<sequence length="197" mass="21867">MAFPPAYVALYVYLEGKTRAQLPIAYTGPLMYIRRLTPADAQLYRALRLAALADSPTSFMPTVEEEIITLTPLELEKRLAPDGHNQVLGAFEDEELVGIIGLLQDPRRKLAHKVILVGVFVNAAARGKGYATALMKAGINTAREWDGVRQVLLNVRSDNARAKGLYTKLGFKLYGREPDAILVDGTFYDEELMILML</sequence>
<dbReference type="EMBL" id="BMLY01000001">
    <property type="protein sequence ID" value="GGP24704.1"/>
    <property type="molecule type" value="Genomic_DNA"/>
</dbReference>
<evidence type="ECO:0000256" key="1">
    <source>
        <dbReference type="ARBA" id="ARBA00022679"/>
    </source>
</evidence>
<keyword evidence="5" id="KW-1185">Reference proteome</keyword>
<dbReference type="InterPro" id="IPR016181">
    <property type="entry name" value="Acyl_CoA_acyltransferase"/>
</dbReference>